<evidence type="ECO:0000313" key="4">
    <source>
        <dbReference type="Proteomes" id="UP000260862"/>
    </source>
</evidence>
<dbReference type="Pfam" id="PF10988">
    <property type="entry name" value="DUF2807"/>
    <property type="match status" value="1"/>
</dbReference>
<reference evidence="3 4" key="1">
    <citation type="submission" date="2018-08" db="EMBL/GenBank/DDBJ databases">
        <title>A genome reference for cultivated species of the human gut microbiota.</title>
        <authorList>
            <person name="Zou Y."/>
            <person name="Xue W."/>
            <person name="Luo G."/>
        </authorList>
    </citation>
    <scope>NUCLEOTIDE SEQUENCE [LARGE SCALE GENOMIC DNA]</scope>
    <source>
        <strain evidence="3 4">TF10-3AC</strain>
    </source>
</reference>
<organism evidence="3 4">
    <name type="scientific">Phocaeicola plebeius</name>
    <dbReference type="NCBI Taxonomy" id="310297"/>
    <lineage>
        <taxon>Bacteria</taxon>
        <taxon>Pseudomonadati</taxon>
        <taxon>Bacteroidota</taxon>
        <taxon>Bacteroidia</taxon>
        <taxon>Bacteroidales</taxon>
        <taxon>Bacteroidaceae</taxon>
        <taxon>Phocaeicola</taxon>
    </lineage>
</organism>
<protein>
    <submittedName>
        <fullName evidence="3">DUF2807 domain-containing protein</fullName>
    </submittedName>
</protein>
<gene>
    <name evidence="3" type="ORF">DXD04_13065</name>
</gene>
<dbReference type="Proteomes" id="UP000260862">
    <property type="component" value="Unassembled WGS sequence"/>
</dbReference>
<comment type="caution">
    <text evidence="3">The sequence shown here is derived from an EMBL/GenBank/DDBJ whole genome shotgun (WGS) entry which is preliminary data.</text>
</comment>
<feature type="domain" description="Putative auto-transporter adhesin head GIN" evidence="2">
    <location>
        <begin position="39"/>
        <end position="207"/>
    </location>
</feature>
<dbReference type="Gene3D" id="2.160.20.120">
    <property type="match status" value="1"/>
</dbReference>
<keyword evidence="4" id="KW-1185">Reference proteome</keyword>
<dbReference type="InterPro" id="IPR021255">
    <property type="entry name" value="DUF2807"/>
</dbReference>
<dbReference type="RefSeq" id="WP_117673696.1">
    <property type="nucleotide sequence ID" value="NZ_CABOGR010000027.1"/>
</dbReference>
<evidence type="ECO:0000313" key="3">
    <source>
        <dbReference type="EMBL" id="RGK52903.1"/>
    </source>
</evidence>
<proteinExistence type="predicted"/>
<feature type="chain" id="PRO_5017568256" evidence="1">
    <location>
        <begin position="24"/>
        <end position="208"/>
    </location>
</feature>
<keyword evidence="1" id="KW-0732">Signal</keyword>
<name>A0A3E4MT17_9BACT</name>
<sequence length="208" mass="22303">MKKIVRILAGLVMGLMCVNCASARSGNEEKVSETRSVNPFHSIEVESVASVYFTQSDTYSLRVEGEKKWVDQTKCTVKDGVLLIAWAEKGKKTTRNVNGLSIYISAPDLQKVAFEGVGSFNCKSRLNLKDVKFDVEGVGSLHVADLHARNVQVSLEGVGSGELAVDCEHLDASIEGVGSLTLSGKAKSAQISKDGIGSVSTRRLKVGE</sequence>
<dbReference type="EMBL" id="QSQT01000027">
    <property type="protein sequence ID" value="RGK52903.1"/>
    <property type="molecule type" value="Genomic_DNA"/>
</dbReference>
<evidence type="ECO:0000256" key="1">
    <source>
        <dbReference type="SAM" id="SignalP"/>
    </source>
</evidence>
<evidence type="ECO:0000259" key="2">
    <source>
        <dbReference type="Pfam" id="PF10988"/>
    </source>
</evidence>
<feature type="signal peptide" evidence="1">
    <location>
        <begin position="1"/>
        <end position="23"/>
    </location>
</feature>
<accession>A0A3E4MT17</accession>
<dbReference type="AlphaFoldDB" id="A0A3E4MT17"/>